<name>A0ABR0F0Q7_ZASCE</name>
<evidence type="ECO:0000256" key="1">
    <source>
        <dbReference type="SAM" id="MobiDB-lite"/>
    </source>
</evidence>
<sequence>MPPPTSVSAEGIDKNSRLADTTPNIKFFSPDKYDFPVIAFNCTNAVGTILWRVVEFAKRWLLSQYNSAFYGGPEILRMEKQEVEKVKHWEEGTLLLLEHACWIEGQEGKVPVRIMALVMPKDPRVRFWYSAIASFKGLLLRLDEEGFIHPKRTFEPKIDKHHRRLYVWMRDAFMEAMEVPHHPDYLNAITVRSLPPDPSNNLANAPTQLTDYSPPIAHPSTSLRAIESCEPLYTSTKDPPLDLSTDRYIHALAPPEREIASQVQLTCSAYLLVKRNFFQAWWVDVYRSDKKVKDGENVRTNYAHEQWLEKMYEWSRSRCKRLVAGWRVLGLLEQGRLVPWVLSGGMLVDDVRAMEVVEEDGDGEGVMGEEEGAGKTVGRPRRA</sequence>
<protein>
    <submittedName>
        <fullName evidence="2">Uncharacterized protein</fullName>
    </submittedName>
</protein>
<proteinExistence type="predicted"/>
<evidence type="ECO:0000313" key="3">
    <source>
        <dbReference type="Proteomes" id="UP001305779"/>
    </source>
</evidence>
<dbReference type="InterPro" id="IPR009057">
    <property type="entry name" value="Homeodomain-like_sf"/>
</dbReference>
<feature type="compositionally biased region" description="Acidic residues" evidence="1">
    <location>
        <begin position="361"/>
        <end position="371"/>
    </location>
</feature>
<comment type="caution">
    <text evidence="2">The sequence shown here is derived from an EMBL/GenBank/DDBJ whole genome shotgun (WGS) entry which is preliminary data.</text>
</comment>
<gene>
    <name evidence="2" type="ORF">PRZ48_000643</name>
</gene>
<reference evidence="2 3" key="1">
    <citation type="journal article" date="2023" name="G3 (Bethesda)">
        <title>A chromosome-level genome assembly of Zasmidium syzygii isolated from banana leaves.</title>
        <authorList>
            <person name="van Westerhoven A.C."/>
            <person name="Mehrabi R."/>
            <person name="Talebi R."/>
            <person name="Steentjes M.B.F."/>
            <person name="Corcolon B."/>
            <person name="Chong P.A."/>
            <person name="Kema G.H.J."/>
            <person name="Seidl M.F."/>
        </authorList>
    </citation>
    <scope>NUCLEOTIDE SEQUENCE [LARGE SCALE GENOMIC DNA]</scope>
    <source>
        <strain evidence="2 3">P124</strain>
    </source>
</reference>
<keyword evidence="3" id="KW-1185">Reference proteome</keyword>
<organism evidence="2 3">
    <name type="scientific">Zasmidium cellare</name>
    <name type="common">Wine cellar mold</name>
    <name type="synonym">Racodium cellare</name>
    <dbReference type="NCBI Taxonomy" id="395010"/>
    <lineage>
        <taxon>Eukaryota</taxon>
        <taxon>Fungi</taxon>
        <taxon>Dikarya</taxon>
        <taxon>Ascomycota</taxon>
        <taxon>Pezizomycotina</taxon>
        <taxon>Dothideomycetes</taxon>
        <taxon>Dothideomycetidae</taxon>
        <taxon>Mycosphaerellales</taxon>
        <taxon>Mycosphaerellaceae</taxon>
        <taxon>Zasmidium</taxon>
    </lineage>
</organism>
<dbReference type="Proteomes" id="UP001305779">
    <property type="component" value="Unassembled WGS sequence"/>
</dbReference>
<dbReference type="SUPFAM" id="SSF46689">
    <property type="entry name" value="Homeodomain-like"/>
    <property type="match status" value="1"/>
</dbReference>
<accession>A0ABR0F0Q7</accession>
<dbReference type="Gene3D" id="1.10.10.10">
    <property type="entry name" value="Winged helix-like DNA-binding domain superfamily/Winged helix DNA-binding domain"/>
    <property type="match status" value="1"/>
</dbReference>
<feature type="region of interest" description="Disordered" evidence="1">
    <location>
        <begin position="361"/>
        <end position="383"/>
    </location>
</feature>
<dbReference type="EMBL" id="JAXOVC010000001">
    <property type="protein sequence ID" value="KAK4506910.1"/>
    <property type="molecule type" value="Genomic_DNA"/>
</dbReference>
<evidence type="ECO:0000313" key="2">
    <source>
        <dbReference type="EMBL" id="KAK4506910.1"/>
    </source>
</evidence>
<dbReference type="InterPro" id="IPR036388">
    <property type="entry name" value="WH-like_DNA-bd_sf"/>
</dbReference>